<comment type="caution">
    <text evidence="4">The sequence shown here is derived from an EMBL/GenBank/DDBJ whole genome shotgun (WGS) entry which is preliminary data.</text>
</comment>
<evidence type="ECO:0000256" key="2">
    <source>
        <dbReference type="ARBA" id="ARBA00022840"/>
    </source>
</evidence>
<dbReference type="FunFam" id="3.30.30.30:FF:000001">
    <property type="entry name" value="heat shock 70 kDa protein-like"/>
    <property type="match status" value="1"/>
</dbReference>
<proteinExistence type="inferred from homology"/>
<dbReference type="GO" id="GO:0005524">
    <property type="term" value="F:ATP binding"/>
    <property type="evidence" value="ECO:0007669"/>
    <property type="project" value="UniProtKB-KW"/>
</dbReference>
<sequence>MIKYAVGIDLGTSYSCVYVWHDDEVKIIENDYSNRITPSYVAFTNSEILIGDAAKNQAPMNPYNTVFDTCRLIGRNFQDFEVQSGMKYWPFTVIEKDEKPYIRVKYKGEKKEFAPEEIISMLLVKMKEIAEDYIGSEVKNVVITVPTYFSISQYHAIKDAGLIAGLNITRIINSPTAAAINYGLSTKSIKERNVLVFDLGGGTCNVSLLSIDGGIFEVKAVASNNHLGGEDFDDRLINHFVQEFKTKFQKDLTSDMRALYRLRSHCERVKLALSSSYHVNFMVDCLIDYIDFYLSLTRDKFEELNQDLFQSAMIPIEKVLRDAKIDKCQVHDIVLVGGSSRIPKVQKMISDLFNGKKLNQFINPDEAAAYGAAVQAAILSDDTTEKIHDILLLDVTTLSFGIETSGSIMTPLIRRNTKLPFKKTETFKVFSKNSSSFTESFYIDSNPDNKSSVLIQVYECQRSKIGNKLLGKFELTISSVPQIEVTFELDLNYILKVSAIDKSIGKSTKKKITITNGLSKEEIKHMVAEAKKYRAEKEKIVQKMQARNYLESYAYSSRNILQCIDSIMDKIEDKIQESIMWLNNNEDAEKDEYEHKRKLLEDTINPIMKLYGTGDALWLDISGNLKNESV</sequence>
<dbReference type="PROSITE" id="PS00329">
    <property type="entry name" value="HSP70_2"/>
    <property type="match status" value="1"/>
</dbReference>
<keyword evidence="2 3" id="KW-0067">ATP-binding</keyword>
<keyword evidence="1 3" id="KW-0547">Nucleotide-binding</keyword>
<dbReference type="SUPFAM" id="SSF100934">
    <property type="entry name" value="Heat shock protein 70kD (HSP70), C-terminal subdomain"/>
    <property type="match status" value="1"/>
</dbReference>
<dbReference type="PRINTS" id="PR00301">
    <property type="entry name" value="HEATSHOCK70"/>
</dbReference>
<gene>
    <name evidence="4" type="ORF">RclHR1_01180002</name>
</gene>
<keyword evidence="5" id="KW-1185">Reference proteome</keyword>
<accession>A0A2Z6Q6K9</accession>
<dbReference type="Gene3D" id="3.30.420.40">
    <property type="match status" value="2"/>
</dbReference>
<evidence type="ECO:0000313" key="4">
    <source>
        <dbReference type="EMBL" id="GBB85225.1"/>
    </source>
</evidence>
<evidence type="ECO:0000256" key="1">
    <source>
        <dbReference type="ARBA" id="ARBA00022741"/>
    </source>
</evidence>
<protein>
    <recommendedName>
        <fullName evidence="6">Heat shock protein 70</fullName>
    </recommendedName>
</protein>
<dbReference type="PANTHER" id="PTHR19375">
    <property type="entry name" value="HEAT SHOCK PROTEIN 70KDA"/>
    <property type="match status" value="1"/>
</dbReference>
<dbReference type="GO" id="GO:0140662">
    <property type="term" value="F:ATP-dependent protein folding chaperone"/>
    <property type="evidence" value="ECO:0007669"/>
    <property type="project" value="InterPro"/>
</dbReference>
<dbReference type="SUPFAM" id="SSF53067">
    <property type="entry name" value="Actin-like ATPase domain"/>
    <property type="match status" value="2"/>
</dbReference>
<dbReference type="FunFam" id="3.30.420.40:FF:000026">
    <property type="entry name" value="Heat shock protein 70"/>
    <property type="match status" value="1"/>
</dbReference>
<dbReference type="InterPro" id="IPR029048">
    <property type="entry name" value="HSP70_C_sf"/>
</dbReference>
<name>A0A2Z6Q6K9_9GLOM</name>
<dbReference type="EMBL" id="BEXD01000202">
    <property type="protein sequence ID" value="GBB85225.1"/>
    <property type="molecule type" value="Genomic_DNA"/>
</dbReference>
<dbReference type="Proteomes" id="UP000247702">
    <property type="component" value="Unassembled WGS sequence"/>
</dbReference>
<dbReference type="Gene3D" id="1.20.1270.10">
    <property type="match status" value="1"/>
</dbReference>
<dbReference type="STRING" id="94130.A0A2Z6Q6K9"/>
<dbReference type="Gene3D" id="3.90.640.10">
    <property type="entry name" value="Actin, Chain A, domain 4"/>
    <property type="match status" value="1"/>
</dbReference>
<evidence type="ECO:0000256" key="3">
    <source>
        <dbReference type="RuleBase" id="RU003322"/>
    </source>
</evidence>
<dbReference type="InterPro" id="IPR029047">
    <property type="entry name" value="HSP70_peptide-bd_sf"/>
</dbReference>
<dbReference type="Pfam" id="PF00012">
    <property type="entry name" value="HSP70"/>
    <property type="match status" value="1"/>
</dbReference>
<organism evidence="4 5">
    <name type="scientific">Rhizophagus clarus</name>
    <dbReference type="NCBI Taxonomy" id="94130"/>
    <lineage>
        <taxon>Eukaryota</taxon>
        <taxon>Fungi</taxon>
        <taxon>Fungi incertae sedis</taxon>
        <taxon>Mucoromycota</taxon>
        <taxon>Glomeromycotina</taxon>
        <taxon>Glomeromycetes</taxon>
        <taxon>Glomerales</taxon>
        <taxon>Glomeraceae</taxon>
        <taxon>Rhizophagus</taxon>
    </lineage>
</organism>
<reference evidence="4 5" key="1">
    <citation type="submission" date="2017-11" db="EMBL/GenBank/DDBJ databases">
        <title>The genome of Rhizophagus clarus HR1 reveals common genetic basis of auxotrophy among arbuscular mycorrhizal fungi.</title>
        <authorList>
            <person name="Kobayashi Y."/>
        </authorList>
    </citation>
    <scope>NUCLEOTIDE SEQUENCE [LARGE SCALE GENOMIC DNA]</scope>
    <source>
        <strain evidence="4 5">HR1</strain>
    </source>
</reference>
<dbReference type="SUPFAM" id="SSF100920">
    <property type="entry name" value="Heat shock protein 70kD (HSP70), peptide-binding domain"/>
    <property type="match status" value="1"/>
</dbReference>
<comment type="similarity">
    <text evidence="3">Belongs to the heat shock protein 70 family.</text>
</comment>
<evidence type="ECO:0000313" key="5">
    <source>
        <dbReference type="Proteomes" id="UP000247702"/>
    </source>
</evidence>
<dbReference type="FunFam" id="3.90.640.10:FF:000002">
    <property type="entry name" value="Heat shock 70 kDa"/>
    <property type="match status" value="1"/>
</dbReference>
<dbReference type="Gene3D" id="3.30.30.30">
    <property type="match status" value="1"/>
</dbReference>
<dbReference type="InterPro" id="IPR018181">
    <property type="entry name" value="Heat_shock_70_CS"/>
</dbReference>
<dbReference type="InterPro" id="IPR013126">
    <property type="entry name" value="Hsp_70_fam"/>
</dbReference>
<dbReference type="AlphaFoldDB" id="A0A2Z6Q6K9"/>
<dbReference type="InterPro" id="IPR043129">
    <property type="entry name" value="ATPase_NBD"/>
</dbReference>
<dbReference type="PROSITE" id="PS01036">
    <property type="entry name" value="HSP70_3"/>
    <property type="match status" value="1"/>
</dbReference>
<dbReference type="Gene3D" id="2.60.34.10">
    <property type="entry name" value="Substrate Binding Domain Of DNAk, Chain A, domain 1"/>
    <property type="match status" value="1"/>
</dbReference>
<dbReference type="PROSITE" id="PS00297">
    <property type="entry name" value="HSP70_1"/>
    <property type="match status" value="1"/>
</dbReference>
<evidence type="ECO:0008006" key="6">
    <source>
        <dbReference type="Google" id="ProtNLM"/>
    </source>
</evidence>